<dbReference type="Pfam" id="PF00782">
    <property type="entry name" value="DSPc"/>
    <property type="match status" value="1"/>
</dbReference>
<organism evidence="7">
    <name type="scientific">Arcella intermedia</name>
    <dbReference type="NCBI Taxonomy" id="1963864"/>
    <lineage>
        <taxon>Eukaryota</taxon>
        <taxon>Amoebozoa</taxon>
        <taxon>Tubulinea</taxon>
        <taxon>Elardia</taxon>
        <taxon>Arcellinida</taxon>
        <taxon>Sphaerothecina</taxon>
        <taxon>Arcellidae</taxon>
        <taxon>Arcella</taxon>
    </lineage>
</organism>
<reference evidence="7" key="1">
    <citation type="journal article" date="2020" name="J. Eukaryot. Microbiol.">
        <title>De novo Sequencing, Assembly and Annotation of the Transcriptome for the Free-Living Testate Amoeba Arcella intermedia.</title>
        <authorList>
            <person name="Ribeiro G.M."/>
            <person name="Porfirio-Sousa A.L."/>
            <person name="Maurer-Alcala X.X."/>
            <person name="Katz L.A."/>
            <person name="Lahr D.J.G."/>
        </authorList>
    </citation>
    <scope>NUCLEOTIDE SEQUENCE</scope>
</reference>
<dbReference type="GO" id="GO:0043409">
    <property type="term" value="P:negative regulation of MAPK cascade"/>
    <property type="evidence" value="ECO:0007669"/>
    <property type="project" value="TreeGrafter"/>
</dbReference>
<evidence type="ECO:0000313" key="7">
    <source>
        <dbReference type="EMBL" id="NDV40960.1"/>
    </source>
</evidence>
<keyword evidence="4" id="KW-0904">Protein phosphatase</keyword>
<dbReference type="SUPFAM" id="SSF52799">
    <property type="entry name" value="(Phosphotyrosine protein) phosphatases II"/>
    <property type="match status" value="1"/>
</dbReference>
<dbReference type="GO" id="GO:0004725">
    <property type="term" value="F:protein tyrosine phosphatase activity"/>
    <property type="evidence" value="ECO:0007669"/>
    <property type="project" value="UniProtKB-EC"/>
</dbReference>
<dbReference type="EC" id="3.1.3.48" evidence="2"/>
<dbReference type="PANTHER" id="PTHR10159">
    <property type="entry name" value="DUAL SPECIFICITY PROTEIN PHOSPHATASE"/>
    <property type="match status" value="1"/>
</dbReference>
<evidence type="ECO:0000256" key="2">
    <source>
        <dbReference type="ARBA" id="ARBA00013064"/>
    </source>
</evidence>
<dbReference type="AlphaFoldDB" id="A0A6B2LVM2"/>
<protein>
    <recommendedName>
        <fullName evidence="2">protein-tyrosine-phosphatase</fullName>
        <ecNumber evidence="2">3.1.3.48</ecNumber>
    </recommendedName>
</protein>
<dbReference type="InterPro" id="IPR000340">
    <property type="entry name" value="Dual-sp_phosphatase_cat-dom"/>
</dbReference>
<dbReference type="GO" id="GO:0004722">
    <property type="term" value="F:protein serine/threonine phosphatase activity"/>
    <property type="evidence" value="ECO:0007669"/>
    <property type="project" value="UniProtKB-EC"/>
</dbReference>
<dbReference type="CDD" id="cd14498">
    <property type="entry name" value="DSP"/>
    <property type="match status" value="1"/>
</dbReference>
<comment type="catalytic activity">
    <reaction evidence="5">
        <text>O-phospho-L-seryl-[protein] + H2O = L-seryl-[protein] + phosphate</text>
        <dbReference type="Rhea" id="RHEA:20629"/>
        <dbReference type="Rhea" id="RHEA-COMP:9863"/>
        <dbReference type="Rhea" id="RHEA-COMP:11604"/>
        <dbReference type="ChEBI" id="CHEBI:15377"/>
        <dbReference type="ChEBI" id="CHEBI:29999"/>
        <dbReference type="ChEBI" id="CHEBI:43474"/>
        <dbReference type="ChEBI" id="CHEBI:83421"/>
        <dbReference type="EC" id="3.1.3.16"/>
    </reaction>
</comment>
<evidence type="ECO:0000256" key="5">
    <source>
        <dbReference type="ARBA" id="ARBA00047761"/>
    </source>
</evidence>
<sequence length="80" mass="8784">MYLGSYTSAKNLEGLKERNITEILTLGNLPPVFSGTFNYKVINISDVEIEKIDQYFSATNEVIDAALGKNTSILVHCAGE</sequence>
<name>A0A6B2LVM2_9EUKA</name>
<keyword evidence="3" id="KW-0378">Hydrolase</keyword>
<evidence type="ECO:0000256" key="1">
    <source>
        <dbReference type="ARBA" id="ARBA00008601"/>
    </source>
</evidence>
<evidence type="ECO:0000259" key="6">
    <source>
        <dbReference type="Pfam" id="PF00782"/>
    </source>
</evidence>
<proteinExistence type="inferred from homology"/>
<evidence type="ECO:0000256" key="3">
    <source>
        <dbReference type="ARBA" id="ARBA00022801"/>
    </source>
</evidence>
<accession>A0A6B2LVM2</accession>
<dbReference type="Gene3D" id="3.90.190.10">
    <property type="entry name" value="Protein tyrosine phosphatase superfamily"/>
    <property type="match status" value="1"/>
</dbReference>
<feature type="domain" description="Dual specificity phosphatase catalytic" evidence="6">
    <location>
        <begin position="1"/>
        <end position="78"/>
    </location>
</feature>
<dbReference type="EMBL" id="GIBP01011991">
    <property type="protein sequence ID" value="NDV40960.1"/>
    <property type="molecule type" value="Transcribed_RNA"/>
</dbReference>
<comment type="similarity">
    <text evidence="1">Belongs to the protein-tyrosine phosphatase family. Non-receptor class dual specificity subfamily.</text>
</comment>
<evidence type="ECO:0000256" key="4">
    <source>
        <dbReference type="ARBA" id="ARBA00022912"/>
    </source>
</evidence>
<dbReference type="PANTHER" id="PTHR10159:SF519">
    <property type="entry name" value="DUAL SPECIFICITY PROTEIN PHOSPHATASE MPK3"/>
    <property type="match status" value="1"/>
</dbReference>
<dbReference type="GO" id="GO:0005737">
    <property type="term" value="C:cytoplasm"/>
    <property type="evidence" value="ECO:0007669"/>
    <property type="project" value="TreeGrafter"/>
</dbReference>
<dbReference type="InterPro" id="IPR029021">
    <property type="entry name" value="Prot-tyrosine_phosphatase-like"/>
</dbReference>